<evidence type="ECO:0000259" key="1">
    <source>
        <dbReference type="Pfam" id="PF13438"/>
    </source>
</evidence>
<organism evidence="2 3">
    <name type="scientific">Maribrevibacterium harenarium</name>
    <dbReference type="NCBI Taxonomy" id="2589817"/>
    <lineage>
        <taxon>Bacteria</taxon>
        <taxon>Pseudomonadati</taxon>
        <taxon>Pseudomonadota</taxon>
        <taxon>Gammaproteobacteria</taxon>
        <taxon>Oceanospirillales</taxon>
        <taxon>Oceanospirillaceae</taxon>
        <taxon>Maribrevibacterium</taxon>
    </lineage>
</organism>
<name>A0A501WDB5_9GAMM</name>
<keyword evidence="3" id="KW-1185">Reference proteome</keyword>
<feature type="domain" description="DUF4113" evidence="1">
    <location>
        <begin position="15"/>
        <end position="63"/>
    </location>
</feature>
<evidence type="ECO:0000313" key="3">
    <source>
        <dbReference type="Proteomes" id="UP000315901"/>
    </source>
</evidence>
<evidence type="ECO:0000313" key="2">
    <source>
        <dbReference type="EMBL" id="TPE46465.1"/>
    </source>
</evidence>
<dbReference type="AlphaFoldDB" id="A0A501WDB5"/>
<proteinExistence type="predicted"/>
<accession>A0A501WDB5</accession>
<dbReference type="OrthoDB" id="9808813at2"/>
<protein>
    <submittedName>
        <fullName evidence="2">DUF4113 domain-containing protein</fullName>
    </submittedName>
</protein>
<reference evidence="2 3" key="1">
    <citation type="submission" date="2019-06" db="EMBL/GenBank/DDBJ databases">
        <title>A novel bacterium of genus Marinomonas, isolated from coastal sand.</title>
        <authorList>
            <person name="Huang H."/>
            <person name="Mo K."/>
            <person name="Hu Y."/>
        </authorList>
    </citation>
    <scope>NUCLEOTIDE SEQUENCE [LARGE SCALE GENOMIC DNA]</scope>
    <source>
        <strain evidence="2 3">HB171799</strain>
    </source>
</reference>
<comment type="caution">
    <text evidence="2">The sequence shown here is derived from an EMBL/GenBank/DDBJ whole genome shotgun (WGS) entry which is preliminary data.</text>
</comment>
<dbReference type="Pfam" id="PF13438">
    <property type="entry name" value="DUF4113"/>
    <property type="match status" value="1"/>
</dbReference>
<sequence>MGLFTPTEKNEKSDTLVAVIDQINPKSKGKFFFTSQGVTPQWLMKREQLSPVYTTRCDQLPVVR</sequence>
<dbReference type="EMBL" id="VFRR01000061">
    <property type="protein sequence ID" value="TPE46465.1"/>
    <property type="molecule type" value="Genomic_DNA"/>
</dbReference>
<dbReference type="Proteomes" id="UP000315901">
    <property type="component" value="Unassembled WGS sequence"/>
</dbReference>
<gene>
    <name evidence="2" type="ORF">FJM67_16155</name>
</gene>
<dbReference type="InterPro" id="IPR025188">
    <property type="entry name" value="DUF4113"/>
</dbReference>